<evidence type="ECO:0000313" key="8">
    <source>
        <dbReference type="Proteomes" id="UP000002724"/>
    </source>
</evidence>
<keyword evidence="2" id="KW-0812">Transmembrane</keyword>
<dbReference type="EMBL" id="CP001110">
    <property type="protein sequence ID" value="ACF43009.1"/>
    <property type="molecule type" value="Genomic_DNA"/>
</dbReference>
<dbReference type="PROSITE" id="PS50268">
    <property type="entry name" value="CADHERIN_2"/>
    <property type="match status" value="3"/>
</dbReference>
<dbReference type="Gene3D" id="2.60.40.60">
    <property type="entry name" value="Cadherins"/>
    <property type="match status" value="2"/>
</dbReference>
<dbReference type="SUPFAM" id="SSF51120">
    <property type="entry name" value="beta-Roll"/>
    <property type="match status" value="3"/>
</dbReference>
<evidence type="ECO:0000313" key="7">
    <source>
        <dbReference type="EMBL" id="ACF43009.1"/>
    </source>
</evidence>
<dbReference type="GO" id="GO:0007156">
    <property type="term" value="P:homophilic cell adhesion via plasma membrane adhesion molecules"/>
    <property type="evidence" value="ECO:0007669"/>
    <property type="project" value="InterPro"/>
</dbReference>
<keyword evidence="8" id="KW-1185">Reference proteome</keyword>
<dbReference type="KEGG" id="pph:Ppha_0714"/>
<evidence type="ECO:0000256" key="1">
    <source>
        <dbReference type="ARBA" id="ARBA00004167"/>
    </source>
</evidence>
<dbReference type="InterPro" id="IPR002126">
    <property type="entry name" value="Cadherin-like_dom"/>
</dbReference>
<dbReference type="SMART" id="SM00112">
    <property type="entry name" value="CA"/>
    <property type="match status" value="3"/>
</dbReference>
<evidence type="ECO:0000256" key="3">
    <source>
        <dbReference type="ARBA" id="ARBA00022989"/>
    </source>
</evidence>
<proteinExistence type="predicted"/>
<feature type="domain" description="Cadherin" evidence="6">
    <location>
        <begin position="342"/>
        <end position="442"/>
    </location>
</feature>
<dbReference type="InterPro" id="IPR018511">
    <property type="entry name" value="Hemolysin-typ_Ca-bd_CS"/>
</dbReference>
<dbReference type="PANTHER" id="PTHR24028:SF316">
    <property type="entry name" value="NEURAL-CADHERIN-LIKE"/>
    <property type="match status" value="1"/>
</dbReference>
<dbReference type="GO" id="GO:0005509">
    <property type="term" value="F:calcium ion binding"/>
    <property type="evidence" value="ECO:0007669"/>
    <property type="project" value="InterPro"/>
</dbReference>
<evidence type="ECO:0000259" key="6">
    <source>
        <dbReference type="PROSITE" id="PS50268"/>
    </source>
</evidence>
<evidence type="ECO:0000256" key="5">
    <source>
        <dbReference type="SAM" id="MobiDB-lite"/>
    </source>
</evidence>
<dbReference type="InterPro" id="IPR050174">
    <property type="entry name" value="Protocadherin/Cadherin-CA"/>
</dbReference>
<accession>B4SE18</accession>
<comment type="subcellular location">
    <subcellularLocation>
        <location evidence="1">Membrane</location>
        <topology evidence="1">Single-pass membrane protein</topology>
    </subcellularLocation>
</comment>
<dbReference type="Proteomes" id="UP000002724">
    <property type="component" value="Chromosome"/>
</dbReference>
<dbReference type="InterPro" id="IPR015919">
    <property type="entry name" value="Cadherin-like_sf"/>
</dbReference>
<dbReference type="Gene3D" id="2.150.10.10">
    <property type="entry name" value="Serralysin-like metalloprotease, C-terminal"/>
    <property type="match status" value="1"/>
</dbReference>
<dbReference type="eggNOG" id="COG2931">
    <property type="taxonomic scope" value="Bacteria"/>
</dbReference>
<dbReference type="SUPFAM" id="SSF49313">
    <property type="entry name" value="Cadherin-like"/>
    <property type="match status" value="2"/>
</dbReference>
<evidence type="ECO:0000256" key="4">
    <source>
        <dbReference type="ARBA" id="ARBA00023180"/>
    </source>
</evidence>
<dbReference type="InterPro" id="IPR001343">
    <property type="entry name" value="Hemolysn_Ca-bd"/>
</dbReference>
<dbReference type="SUPFAM" id="SSF53300">
    <property type="entry name" value="vWA-like"/>
    <property type="match status" value="1"/>
</dbReference>
<reference evidence="7 8" key="1">
    <citation type="submission" date="2008-06" db="EMBL/GenBank/DDBJ databases">
        <title>Complete sequence of Pelodictyon phaeoclathratiforme BU-1.</title>
        <authorList>
            <consortium name="US DOE Joint Genome Institute"/>
            <person name="Lucas S."/>
            <person name="Copeland A."/>
            <person name="Lapidus A."/>
            <person name="Glavina del Rio T."/>
            <person name="Dalin E."/>
            <person name="Tice H."/>
            <person name="Bruce D."/>
            <person name="Goodwin L."/>
            <person name="Pitluck S."/>
            <person name="Schmutz J."/>
            <person name="Larimer F."/>
            <person name="Land M."/>
            <person name="Hauser L."/>
            <person name="Kyrpides N."/>
            <person name="Mikhailova N."/>
            <person name="Liu Z."/>
            <person name="Li T."/>
            <person name="Zhao F."/>
            <person name="Overmann J."/>
            <person name="Bryant D.A."/>
            <person name="Richardson P."/>
        </authorList>
    </citation>
    <scope>NUCLEOTIDE SEQUENCE [LARGE SCALE GENOMIC DNA]</scope>
    <source>
        <strain evidence="8">DSM 5477 / BU-1</strain>
    </source>
</reference>
<dbReference type="Pfam" id="PF00353">
    <property type="entry name" value="HemolysinCabind"/>
    <property type="match status" value="4"/>
</dbReference>
<gene>
    <name evidence="7" type="ordered locus">Ppha_0714</name>
</gene>
<feature type="domain" description="Cadherin" evidence="6">
    <location>
        <begin position="236"/>
        <end position="346"/>
    </location>
</feature>
<protein>
    <submittedName>
        <fullName evidence="7">Cadherin</fullName>
    </submittedName>
</protein>
<name>B4SE18_PELPB</name>
<dbReference type="STRING" id="324925.Ppha_0714"/>
<dbReference type="InterPro" id="IPR011049">
    <property type="entry name" value="Serralysin-like_metalloprot_C"/>
</dbReference>
<dbReference type="HOGENOM" id="CLU_278598_0_0_10"/>
<dbReference type="PANTHER" id="PTHR24028">
    <property type="entry name" value="CADHERIN-87A"/>
    <property type="match status" value="1"/>
</dbReference>
<keyword evidence="3" id="KW-0472">Membrane</keyword>
<feature type="domain" description="Cadherin" evidence="6">
    <location>
        <begin position="455"/>
        <end position="539"/>
    </location>
</feature>
<keyword evidence="4" id="KW-0325">Glycoprotein</keyword>
<feature type="region of interest" description="Disordered" evidence="5">
    <location>
        <begin position="544"/>
        <end position="563"/>
    </location>
</feature>
<dbReference type="GO" id="GO:0005886">
    <property type="term" value="C:plasma membrane"/>
    <property type="evidence" value="ECO:0007669"/>
    <property type="project" value="TreeGrafter"/>
</dbReference>
<dbReference type="PRINTS" id="PR00313">
    <property type="entry name" value="CABNDNGRPT"/>
</dbReference>
<keyword evidence="3" id="KW-1133">Transmembrane helix</keyword>
<dbReference type="PROSITE" id="PS00330">
    <property type="entry name" value="HEMOLYSIN_CALCIUM"/>
    <property type="match status" value="1"/>
</dbReference>
<dbReference type="InterPro" id="IPR036465">
    <property type="entry name" value="vWFA_dom_sf"/>
</dbReference>
<sequence length="1134" mass="119288">MVAGSLASWEYLASHTDLMTWLRADGVTDADSATATRHYIEHGISEGRTITFNAWEYLASNPDLMNWLRADGVTDADAITAAKHFIGYGYNEERTITFNAWEYLASNPDLMNWLRADGVTDADAITAAKHFIGYGYDEERTITFDVWEYLASNPDLMNWLGADGITDADAITAAKHFIAYGYNEGRTMIFDAAAYLASYEDLRNAFGNDTLAATIHYVTYGYREGRAVNNYHPTLTVDNAIVTMAENHVSGAIIGADADATDADGNTITFSLVNAPANSSGNALFSIDAATGQINLTAAGAASIDYESSIKSYTLQVMASDGVAAHNEIKTITLNLTNVDEIAPVITTAATQSVAENTILVAALTSTDVDSADTPAIFSITGGTNAALFEIVAGNLQFKAAPDYETGAHSYEVTVTATDGTNSTAKTITVGITDVNDVTPVITTAAAQTVAENTTLVAALTSTDVDTAGTNPAIFSITGGTDAALFEIVSGNLQFKAAPDYETDAHSYEVTVTATDGTNSTAKTITVNLTDIFENTGLLLEGDSNDNRLTGGTGNDTLVGGNGNDILRGGAGTDSMDGGAGDDTFVIVGDLSGGGKVGSPEDTVALGHPLSDLNGQDLNEDNNGAVETIVGGEGNDTLYVYGTADLSHYVISGIEHFEIRSYVTFSQSFLDNLIATGGVTLTGDGSSTIVLTGGTAADPLIIDLTTTDAAILARIGQISLGEHVILRINDLDQLGGARILTGSGTIEALSGSLDIPSTYILTDTLQVVNITLDNPEIMSVINGEHRDLDNNGVFDTIFGTNDNDYIIGTAFDDTLDGLNGDDLLSGKEENDTFKINGSGEKTIIDSGGDHDTLDLSGSVSGASVNLSDGGTAGSATIILGSGTTAITKQAIDLFLLQDISGSYGDDIANLKQIIATPDGLAEDIRNIQPDSFFGLGIFNPPSGTNPYYETLLPLSVDLNLFKDAVNQLGIWGDEELLTAIRTVVDRAETAEIGYGRNALRILLISTDEPFYEDIPINIPQLAADMQAVDIYPVFLVTNDLVSYYEDFVVQLGVGDVVGMASNSSDILSAINSAFVNYKHDFIENVKGTAYDDTLTGNSLDNHIDGGAGDDILKGLVGNDTIDGGKRSTINYSVI</sequence>
<dbReference type="CDD" id="cd11304">
    <property type="entry name" value="Cadherin_repeat"/>
    <property type="match status" value="3"/>
</dbReference>
<dbReference type="Gene3D" id="3.40.50.410">
    <property type="entry name" value="von Willebrand factor, type A domain"/>
    <property type="match status" value="1"/>
</dbReference>
<evidence type="ECO:0000256" key="2">
    <source>
        <dbReference type="ARBA" id="ARBA00022692"/>
    </source>
</evidence>
<organism evidence="7 8">
    <name type="scientific">Pelodictyon phaeoclathratiforme (strain DSM 5477 / BU-1)</name>
    <dbReference type="NCBI Taxonomy" id="324925"/>
    <lineage>
        <taxon>Bacteria</taxon>
        <taxon>Pseudomonadati</taxon>
        <taxon>Chlorobiota</taxon>
        <taxon>Chlorobiia</taxon>
        <taxon>Chlorobiales</taxon>
        <taxon>Chlorobiaceae</taxon>
        <taxon>Chlorobium/Pelodictyon group</taxon>
        <taxon>Pelodictyon</taxon>
    </lineage>
</organism>
<dbReference type="AlphaFoldDB" id="B4SE18"/>